<dbReference type="SMART" id="SM00327">
    <property type="entry name" value="VWA"/>
    <property type="match status" value="1"/>
</dbReference>
<sequence length="785" mass="88898">MSINLEDYEDTLGELSESSRLILQSAWHDAVRVFSPAGLDHYLKGAKSLRNLGRGCDLVATYVQNAPTIARGLGEDVIPELVHSAMMMASKTSGTVIELVLATAPTAAERLGDAELFSKYLQLLNVLLASAPRGVKPMLENLDTLFGQLTLGGLRRWATWGAQAHRTNYEEQIKYFGLQTLESKAILQQERKGTLFVDVQRRINMYLRALWGRDFFMRPTSGDFEKREGYRPYIEDYLMHLPDAFDDFILRSQDGSELGRIPGLELYRATAAHCAAHIVYTTAPISAESLNPMQMAVISVIEDARVERLATNAFPGMGQLWAHLHTATPAQPKTFGDYLNRIARALVDATYQDDHPIVSHARELFGAEQGRLADNQLSWDIGVTLAHELSQLRIPYQPRTDLLTAPYRDDNRYFWEFEEFDFDKAAGAGYDTIQQVRKNVSLMEFVNEIDCELAGDDAQEIWVLGTELYPYEDMGKSYNEMEGKEPVSAPYHYSEWDYQIQLERPSWATVMEKRAKAGDMQIIDDIAAQYRREIQRMKFLLDAMQPQGVQRIRKLEDGDEVDINAAIAAMIDMRMGNQPDPRIMMRSVRKVRDISVMVLLDLSESTNDKVAGQEFSVLDLTRQATVLLADAINKIGDPFAIHGFCSDGRHDVEYYRYKDFDQPYNEVPKGKLAGMTGQLSTRMGAAIRHAGHYLKQQRSSKKLLLVITDGEPADVDVRDPQYLRFDAKKAVEEVAKYGVTTYCMSLDPRADQYVSRIFGARNYMVVDHVERLPEKLPILYAGLTR</sequence>
<dbReference type="PANTHER" id="PTHR41248:SF1">
    <property type="entry name" value="NORD PROTEIN"/>
    <property type="match status" value="1"/>
</dbReference>
<dbReference type="PROSITE" id="PS50234">
    <property type="entry name" value="VWFA"/>
    <property type="match status" value="1"/>
</dbReference>
<dbReference type="InterPro" id="IPR051928">
    <property type="entry name" value="NorD/CobT"/>
</dbReference>
<keyword evidence="3" id="KW-1185">Reference proteome</keyword>
<gene>
    <name evidence="2" type="ORF">SFMTTN_3557</name>
</gene>
<dbReference type="Proteomes" id="UP000286806">
    <property type="component" value="Unassembled WGS sequence"/>
</dbReference>
<feature type="domain" description="VWFA" evidence="1">
    <location>
        <begin position="595"/>
        <end position="783"/>
    </location>
</feature>
<organism evidence="2 3">
    <name type="scientific">Sulfuriferula multivorans</name>
    <dbReference type="NCBI Taxonomy" id="1559896"/>
    <lineage>
        <taxon>Bacteria</taxon>
        <taxon>Pseudomonadati</taxon>
        <taxon>Pseudomonadota</taxon>
        <taxon>Betaproteobacteria</taxon>
        <taxon>Nitrosomonadales</taxon>
        <taxon>Sulfuricellaceae</taxon>
        <taxon>Sulfuriferula</taxon>
    </lineage>
</organism>
<evidence type="ECO:0000313" key="2">
    <source>
        <dbReference type="EMBL" id="GBL47715.1"/>
    </source>
</evidence>
<accession>A0A401JI19</accession>
<evidence type="ECO:0000313" key="3">
    <source>
        <dbReference type="Proteomes" id="UP000286806"/>
    </source>
</evidence>
<dbReference type="InterPro" id="IPR002035">
    <property type="entry name" value="VWF_A"/>
</dbReference>
<dbReference type="SUPFAM" id="SSF53300">
    <property type="entry name" value="vWA-like"/>
    <property type="match status" value="1"/>
</dbReference>
<dbReference type="Pfam" id="PF00092">
    <property type="entry name" value="VWA"/>
    <property type="match status" value="1"/>
</dbReference>
<proteinExistence type="predicted"/>
<dbReference type="InterPro" id="IPR036465">
    <property type="entry name" value="vWFA_dom_sf"/>
</dbReference>
<name>A0A401JI19_9PROT</name>
<dbReference type="CDD" id="cd01454">
    <property type="entry name" value="vWA_norD_type"/>
    <property type="match status" value="1"/>
</dbReference>
<dbReference type="OrthoDB" id="9758211at2"/>
<dbReference type="PANTHER" id="PTHR41248">
    <property type="entry name" value="NORD PROTEIN"/>
    <property type="match status" value="1"/>
</dbReference>
<dbReference type="RefSeq" id="WP_124706467.1">
    <property type="nucleotide sequence ID" value="NZ_BGOW01000085.1"/>
</dbReference>
<protein>
    <submittedName>
        <fullName evidence="2">Rubisco activation protein CbbO</fullName>
    </submittedName>
</protein>
<evidence type="ECO:0000259" key="1">
    <source>
        <dbReference type="PROSITE" id="PS50234"/>
    </source>
</evidence>
<dbReference type="EMBL" id="BGOW01000085">
    <property type="protein sequence ID" value="GBL47715.1"/>
    <property type="molecule type" value="Genomic_DNA"/>
</dbReference>
<dbReference type="AlphaFoldDB" id="A0A401JI19"/>
<reference evidence="2 3" key="1">
    <citation type="journal article" date="2019" name="Front. Microbiol.">
        <title>Genomes of Neutrophilic Sulfur-Oxidizing Chemolithoautotrophs Representing 9 Proteobacterial Species From 8 Genera.</title>
        <authorList>
            <person name="Watanabe T."/>
            <person name="Kojima H."/>
            <person name="Umezawa K."/>
            <person name="Hori C."/>
            <person name="Takasuka T.E."/>
            <person name="Kato Y."/>
            <person name="Fukui M."/>
        </authorList>
    </citation>
    <scope>NUCLEOTIDE SEQUENCE [LARGE SCALE GENOMIC DNA]</scope>
    <source>
        <strain evidence="2 3">TTN</strain>
    </source>
</reference>
<comment type="caution">
    <text evidence="2">The sequence shown here is derived from an EMBL/GenBank/DDBJ whole genome shotgun (WGS) entry which is preliminary data.</text>
</comment>
<dbReference type="Gene3D" id="3.40.50.410">
    <property type="entry name" value="von Willebrand factor, type A domain"/>
    <property type="match status" value="1"/>
</dbReference>